<name>A0A5C4M2L1_9PSEU</name>
<organism evidence="2 3">
    <name type="scientific">Amycolatopsis alkalitolerans</name>
    <dbReference type="NCBI Taxonomy" id="2547244"/>
    <lineage>
        <taxon>Bacteria</taxon>
        <taxon>Bacillati</taxon>
        <taxon>Actinomycetota</taxon>
        <taxon>Actinomycetes</taxon>
        <taxon>Pseudonocardiales</taxon>
        <taxon>Pseudonocardiaceae</taxon>
        <taxon>Amycolatopsis</taxon>
    </lineage>
</organism>
<keyword evidence="3" id="KW-1185">Reference proteome</keyword>
<reference evidence="2 3" key="1">
    <citation type="submission" date="2019-06" db="EMBL/GenBank/DDBJ databases">
        <title>Amycolatopsis alkalitolerans sp. nov., isolated from Gastrodia elata Blume.</title>
        <authorList>
            <person name="Narsing Rao M.P."/>
            <person name="Li W.J."/>
        </authorList>
    </citation>
    <scope>NUCLEOTIDE SEQUENCE [LARGE SCALE GENOMIC DNA]</scope>
    <source>
        <strain evidence="2 3">SYSUP0005</strain>
    </source>
</reference>
<dbReference type="RefSeq" id="WP_139096709.1">
    <property type="nucleotide sequence ID" value="NZ_VDFW01000008.1"/>
</dbReference>
<evidence type="ECO:0000313" key="3">
    <source>
        <dbReference type="Proteomes" id="UP000305546"/>
    </source>
</evidence>
<evidence type="ECO:0000256" key="1">
    <source>
        <dbReference type="SAM" id="MobiDB-lite"/>
    </source>
</evidence>
<dbReference type="OrthoDB" id="4230328at2"/>
<feature type="region of interest" description="Disordered" evidence="1">
    <location>
        <begin position="61"/>
        <end position="80"/>
    </location>
</feature>
<evidence type="ECO:0000313" key="2">
    <source>
        <dbReference type="EMBL" id="TNC26420.1"/>
    </source>
</evidence>
<accession>A0A5C4M2L1</accession>
<dbReference type="AlphaFoldDB" id="A0A5C4M2L1"/>
<dbReference type="Proteomes" id="UP000305546">
    <property type="component" value="Unassembled WGS sequence"/>
</dbReference>
<comment type="caution">
    <text evidence="2">The sequence shown here is derived from an EMBL/GenBank/DDBJ whole genome shotgun (WGS) entry which is preliminary data.</text>
</comment>
<dbReference type="EMBL" id="VDFW01000008">
    <property type="protein sequence ID" value="TNC26420.1"/>
    <property type="molecule type" value="Genomic_DNA"/>
</dbReference>
<gene>
    <name evidence="2" type="ORF">FG385_11730</name>
</gene>
<sequence length="121" mass="12808">MGAEADELARFCAALPELRRLVRGPASTARRAVLEQAVLAARRGEPVAEFLARLDFVDDDALGPPRGSLPTPVPGPSRPVTGRYACPNGICGRIETRGAGHAVPRCDIHEQALTFLPDGSP</sequence>
<protein>
    <submittedName>
        <fullName evidence="2">Uncharacterized protein</fullName>
    </submittedName>
</protein>
<proteinExistence type="predicted"/>